<evidence type="ECO:0000313" key="9">
    <source>
        <dbReference type="Proteomes" id="UP000261875"/>
    </source>
</evidence>
<feature type="domain" description="Polysaccharide chain length determinant N-terminal" evidence="7">
    <location>
        <begin position="16"/>
        <end position="84"/>
    </location>
</feature>
<organism evidence="8 9">
    <name type="scientific">Candidatus Fukatsuia symbiotica</name>
    <dbReference type="NCBI Taxonomy" id="1878942"/>
    <lineage>
        <taxon>Bacteria</taxon>
        <taxon>Pseudomonadati</taxon>
        <taxon>Pseudomonadota</taxon>
        <taxon>Gammaproteobacteria</taxon>
        <taxon>Enterobacterales</taxon>
        <taxon>Yersiniaceae</taxon>
        <taxon>Candidatus Fukatsuia</taxon>
    </lineage>
</organism>
<evidence type="ECO:0000256" key="2">
    <source>
        <dbReference type="ARBA" id="ARBA00022475"/>
    </source>
</evidence>
<dbReference type="OrthoDB" id="9775724at2"/>
<feature type="transmembrane region" description="Helical" evidence="6">
    <location>
        <begin position="326"/>
        <end position="345"/>
    </location>
</feature>
<keyword evidence="9" id="KW-1185">Reference proteome</keyword>
<keyword evidence="2 6" id="KW-1003">Cell membrane</keyword>
<dbReference type="Pfam" id="PF02706">
    <property type="entry name" value="Wzz"/>
    <property type="match status" value="1"/>
</dbReference>
<comment type="similarity">
    <text evidence="6">Belongs to the WzzB/Cld/Rol family.</text>
</comment>
<dbReference type="Gene3D" id="3.30.1890.10">
    <property type="entry name" value="FepE-like"/>
    <property type="match status" value="1"/>
</dbReference>
<evidence type="ECO:0000256" key="3">
    <source>
        <dbReference type="ARBA" id="ARBA00022692"/>
    </source>
</evidence>
<dbReference type="InterPro" id="IPR032895">
    <property type="entry name" value="WzzE"/>
</dbReference>
<keyword evidence="5 6" id="KW-0472">Membrane</keyword>
<feature type="transmembrane region" description="Helical" evidence="6">
    <location>
        <begin position="32"/>
        <end position="52"/>
    </location>
</feature>
<evidence type="ECO:0000256" key="1">
    <source>
        <dbReference type="ARBA" id="ARBA00004651"/>
    </source>
</evidence>
<dbReference type="InterPro" id="IPR050445">
    <property type="entry name" value="Bact_polysacc_biosynth/exp"/>
</dbReference>
<dbReference type="EMBL" id="CP021659">
    <property type="protein sequence ID" value="AWK15437.1"/>
    <property type="molecule type" value="Genomic_DNA"/>
</dbReference>
<dbReference type="AlphaFoldDB" id="A0A2U8I8J0"/>
<dbReference type="UniPathway" id="UPA00566"/>
<comment type="subunit">
    <text evidence="6">Probably part of a complex composed of WzxE, WzyE and WzzE.</text>
</comment>
<comment type="subcellular location">
    <subcellularLocation>
        <location evidence="6">Cell inner membrane</location>
        <topology evidence="6">Multi-pass membrane protein</topology>
    </subcellularLocation>
    <subcellularLocation>
        <location evidence="1">Cell membrane</location>
        <topology evidence="1">Multi-pass membrane protein</topology>
    </subcellularLocation>
</comment>
<gene>
    <name evidence="6" type="primary">wzzE</name>
    <name evidence="8" type="ORF">CCS41_11805</name>
</gene>
<evidence type="ECO:0000313" key="8">
    <source>
        <dbReference type="EMBL" id="AWK15437.1"/>
    </source>
</evidence>
<name>A0A2U8I8J0_9GAMM</name>
<accession>A0A2U8I8J0</accession>
<proteinExistence type="inferred from homology"/>
<protein>
    <recommendedName>
        <fullName evidence="6">ECA polysaccharide chain length modulation protein</fullName>
    </recommendedName>
</protein>
<dbReference type="STRING" id="1878942.GCA_900128755_00266"/>
<reference evidence="8 9" key="1">
    <citation type="submission" date="2017-05" db="EMBL/GenBank/DDBJ databases">
        <title>Genome sequence of Candidatus Fukatsuia symbiotica and Candidatus Hamiltonella defensa from Acyrthosiphon pisum strain 5D.</title>
        <authorList>
            <person name="Patel V.A."/>
            <person name="Chevignon G."/>
            <person name="Russell J.A."/>
            <person name="Oliver K.M."/>
        </authorList>
    </citation>
    <scope>NUCLEOTIDE SEQUENCE [LARGE SCALE GENOMIC DNA]</scope>
    <source>
        <strain evidence="8 9">5D</strain>
    </source>
</reference>
<dbReference type="RefSeq" id="WP_072550432.1">
    <property type="nucleotide sequence ID" value="NZ_CP021659.1"/>
</dbReference>
<evidence type="ECO:0000256" key="4">
    <source>
        <dbReference type="ARBA" id="ARBA00022989"/>
    </source>
</evidence>
<keyword evidence="4 6" id="KW-1133">Transmembrane helix</keyword>
<dbReference type="NCBIfam" id="NF008645">
    <property type="entry name" value="PRK11638.1"/>
    <property type="match status" value="1"/>
</dbReference>
<keyword evidence="6" id="KW-0997">Cell inner membrane</keyword>
<dbReference type="SUPFAM" id="SSF160355">
    <property type="entry name" value="Bacterial polysaccharide co-polymerase-like"/>
    <property type="match status" value="1"/>
</dbReference>
<dbReference type="GO" id="GO:0009246">
    <property type="term" value="P:enterobacterial common antigen biosynthetic process"/>
    <property type="evidence" value="ECO:0007669"/>
    <property type="project" value="UniProtKB-UniRule"/>
</dbReference>
<dbReference type="GO" id="GO:0004713">
    <property type="term" value="F:protein tyrosine kinase activity"/>
    <property type="evidence" value="ECO:0007669"/>
    <property type="project" value="TreeGrafter"/>
</dbReference>
<dbReference type="PANTHER" id="PTHR32309">
    <property type="entry name" value="TYROSINE-PROTEIN KINASE"/>
    <property type="match status" value="1"/>
</dbReference>
<evidence type="ECO:0000256" key="6">
    <source>
        <dbReference type="HAMAP-Rule" id="MF_02025"/>
    </source>
</evidence>
<keyword evidence="3 6" id="KW-0812">Transmembrane</keyword>
<dbReference type="HAMAP" id="MF_02025">
    <property type="entry name" value="WzzE"/>
    <property type="match status" value="1"/>
</dbReference>
<dbReference type="Proteomes" id="UP000261875">
    <property type="component" value="Chromosome"/>
</dbReference>
<sequence>MSVEKNVTNNGLLVDNELDIHGLCRSLWCGKLWIMGMVILFALIALAVSYLMKPRWIAVAITDKPTVNSLAGYYSQQQLLRNLDMHISGSTPSNERPSIPDEAYNEFTTQLAAYDTRRDFWRQSDYYKQRQQDDTQTDARLLDELVNDISVSVRDNKKMLNDSVKLIAETAAEANTLLRQYVNFANKRATSHLNDEIQGAWAARTQAIKAQIKQQEAVTHAVYTRELNRVQQALKIASQQKINRNQTDVSTEQLPNSELFLLGRPILQARLEMLEASGENFGPDYDQNRALLATLNVKPTLDAKFQTYRYLQTPEEPVTRSSPRRAFLMIMWGAIGGLIGAGIVLSRRISMLQASSVVY</sequence>
<comment type="pathway">
    <text evidence="6">Bacterial outer membrane biogenesis; enterobacterial common antigen biosynthesis.</text>
</comment>
<comment type="function">
    <text evidence="6">Modulates the polysaccharide chain length of enterobacterial common antigen (ECA).</text>
</comment>
<evidence type="ECO:0000256" key="5">
    <source>
        <dbReference type="ARBA" id="ARBA00023136"/>
    </source>
</evidence>
<dbReference type="PANTHER" id="PTHR32309:SF16">
    <property type="entry name" value="ECA POLYSACCHARIDE CHAIN LENGTH MODULATION PROTEIN"/>
    <property type="match status" value="1"/>
</dbReference>
<dbReference type="InterPro" id="IPR003856">
    <property type="entry name" value="LPS_length_determ_N"/>
</dbReference>
<dbReference type="GO" id="GO:0005886">
    <property type="term" value="C:plasma membrane"/>
    <property type="evidence" value="ECO:0007669"/>
    <property type="project" value="UniProtKB-SubCell"/>
</dbReference>
<evidence type="ECO:0000259" key="7">
    <source>
        <dbReference type="Pfam" id="PF02706"/>
    </source>
</evidence>
<dbReference type="KEGG" id="fsm:CCS41_11805"/>